<feature type="region of interest" description="Disordered" evidence="1">
    <location>
        <begin position="1"/>
        <end position="30"/>
    </location>
</feature>
<comment type="caution">
    <text evidence="2">The sequence shown here is derived from an EMBL/GenBank/DDBJ whole genome shotgun (WGS) entry which is preliminary data.</text>
</comment>
<feature type="compositionally biased region" description="Basic and acidic residues" evidence="1">
    <location>
        <begin position="1"/>
        <end position="22"/>
    </location>
</feature>
<keyword evidence="3" id="KW-1185">Reference proteome</keyword>
<gene>
    <name evidence="2" type="ORF">MAE01_27650</name>
</gene>
<accession>A0A511AHH9</accession>
<organism evidence="2 3">
    <name type="scientific">Microbacterium aerolatum</name>
    <dbReference type="NCBI Taxonomy" id="153731"/>
    <lineage>
        <taxon>Bacteria</taxon>
        <taxon>Bacillati</taxon>
        <taxon>Actinomycetota</taxon>
        <taxon>Actinomycetes</taxon>
        <taxon>Micrococcales</taxon>
        <taxon>Microbacteriaceae</taxon>
        <taxon>Microbacterium</taxon>
    </lineage>
</organism>
<dbReference type="Proteomes" id="UP000321225">
    <property type="component" value="Unassembled WGS sequence"/>
</dbReference>
<evidence type="ECO:0000313" key="3">
    <source>
        <dbReference type="Proteomes" id="UP000321225"/>
    </source>
</evidence>
<protein>
    <submittedName>
        <fullName evidence="2">Uncharacterized protein</fullName>
    </submittedName>
</protein>
<dbReference type="AlphaFoldDB" id="A0A511AHH9"/>
<sequence length="57" mass="6212">MGGGERGEQYLAEQEHAEEPQRLPEPVAGNADQLVRDAVREQGGEGYADHADRAHGR</sequence>
<evidence type="ECO:0000256" key="1">
    <source>
        <dbReference type="SAM" id="MobiDB-lite"/>
    </source>
</evidence>
<proteinExistence type="predicted"/>
<evidence type="ECO:0000313" key="2">
    <source>
        <dbReference type="EMBL" id="GEK87589.1"/>
    </source>
</evidence>
<dbReference type="EMBL" id="BJUW01000016">
    <property type="protein sequence ID" value="GEK87589.1"/>
    <property type="molecule type" value="Genomic_DNA"/>
</dbReference>
<reference evidence="2 3" key="1">
    <citation type="submission" date="2019-07" db="EMBL/GenBank/DDBJ databases">
        <title>Whole genome shotgun sequence of Microbacterium aerolatum NBRC 103071.</title>
        <authorList>
            <person name="Hosoyama A."/>
            <person name="Uohara A."/>
            <person name="Ohji S."/>
            <person name="Ichikawa N."/>
        </authorList>
    </citation>
    <scope>NUCLEOTIDE SEQUENCE [LARGE SCALE GENOMIC DNA]</scope>
    <source>
        <strain evidence="2 3">NBRC 103071</strain>
    </source>
</reference>
<feature type="region of interest" description="Disordered" evidence="1">
    <location>
        <begin position="38"/>
        <end position="57"/>
    </location>
</feature>
<name>A0A511AHH9_9MICO</name>